<gene>
    <name evidence="3" type="ORF">DXC39_15315</name>
    <name evidence="2" type="ORF">DXD79_21285</name>
    <name evidence="1" type="ORF">GNE07_25475</name>
</gene>
<organism evidence="2 5">
    <name type="scientific">Hungatella hathewayi</name>
    <dbReference type="NCBI Taxonomy" id="154046"/>
    <lineage>
        <taxon>Bacteria</taxon>
        <taxon>Bacillati</taxon>
        <taxon>Bacillota</taxon>
        <taxon>Clostridia</taxon>
        <taxon>Lachnospirales</taxon>
        <taxon>Lachnospiraceae</taxon>
        <taxon>Hungatella</taxon>
    </lineage>
</organism>
<dbReference type="Proteomes" id="UP000434223">
    <property type="component" value="Unassembled WGS sequence"/>
</dbReference>
<dbReference type="Pfam" id="PF14284">
    <property type="entry name" value="PcfJ"/>
    <property type="match status" value="1"/>
</dbReference>
<dbReference type="EMBL" id="QSON01000011">
    <property type="protein sequence ID" value="RGJ00355.1"/>
    <property type="molecule type" value="Genomic_DNA"/>
</dbReference>
<evidence type="ECO:0008006" key="7">
    <source>
        <dbReference type="Google" id="ProtNLM"/>
    </source>
</evidence>
<evidence type="ECO:0000313" key="1">
    <source>
        <dbReference type="EMBL" id="MUB66374.1"/>
    </source>
</evidence>
<dbReference type="OrthoDB" id="1802755at2"/>
<dbReference type="EMBL" id="WNME01000025">
    <property type="protein sequence ID" value="MUB66374.1"/>
    <property type="molecule type" value="Genomic_DNA"/>
</dbReference>
<dbReference type="AlphaFoldDB" id="A0A174SVR5"/>
<evidence type="ECO:0000313" key="6">
    <source>
        <dbReference type="Proteomes" id="UP000434223"/>
    </source>
</evidence>
<reference evidence="1 6" key="2">
    <citation type="submission" date="2019-09" db="EMBL/GenBank/DDBJ databases">
        <title>Draft genome sequencing of Hungatella hathewayi 123Y-2.</title>
        <authorList>
            <person name="Lv Q."/>
            <person name="Li S."/>
        </authorList>
    </citation>
    <scope>NUCLEOTIDE SEQUENCE [LARGE SCALE GENOMIC DNA]</scope>
    <source>
        <strain evidence="1 6">123Y-2</strain>
    </source>
</reference>
<dbReference type="Proteomes" id="UP000263014">
    <property type="component" value="Unassembled WGS sequence"/>
</dbReference>
<dbReference type="RefSeq" id="WP_055650241.1">
    <property type="nucleotide sequence ID" value="NZ_CABJBJ010000033.1"/>
</dbReference>
<reference evidence="4 5" key="1">
    <citation type="submission" date="2018-08" db="EMBL/GenBank/DDBJ databases">
        <title>A genome reference for cultivated species of the human gut microbiota.</title>
        <authorList>
            <person name="Zou Y."/>
            <person name="Xue W."/>
            <person name="Luo G."/>
        </authorList>
    </citation>
    <scope>NUCLEOTIDE SEQUENCE [LARGE SCALE GENOMIC DNA]</scope>
    <source>
        <strain evidence="3 4">TF05-11AC</strain>
        <strain evidence="2 5">TM09-12</strain>
    </source>
</reference>
<accession>A0A174SVR5</accession>
<dbReference type="InterPro" id="IPR025586">
    <property type="entry name" value="PcfJ"/>
</dbReference>
<sequence length="671" mass="79198">MRLNKRACRKLADPTWKMNLNSGLFCADQLQYIVRSAVRNVDHQRVLILYVYDREQVNVGETRPLWTVFQSREQYITLARREDGAVYWRKAAFDNLSRQPSFRNKCAFYSLNDEKKVMRFCKEDKKDGFACLDSLQSRIMHQSTLQRRHSKQRKIIERMETVPGLPRGLKSWIHKEIMPVYIFYTYSKGAKEMVGYCTACRRSVKVSGIKHNTEGCCPLCKKAVTYKSRGRRGNVLDRETLQVLQRISDTELVVRFVKIYRRYPNADVPEEDIYESSRIFICLDRKGAASSEHFYKQFYSEDITPWKKGNRPVFSKWQYNFNADDNGYLYDRNLDLVLDNTPWKYSQLKNYYQADKSPFYVIDYLKRFLDYPMLEYLVKLGLYRLAEELVNPNYYYYMLDYAINKKGKSIYGVLGLGKSYLPLLRRINPGSKQLTLIKKFLKNHIPVDEQLFTWCTRHKVGRLENLTVPLQYMTAYKLIRYANEQFEKYQRRSWSDQTVFYDMETLLNSYRDYISMCEALEYDLSNSFVLYPANLSKAHDKVNDLSDKEKAQAYENQIQKLYEKLNSQYTFMQNGYFIVLPRSVKEIMEEGHKLHHCIGTYVKSIVKRKCLVFFVRKVSEPDKPLCTVELNGAEVGQVSMFGNKAPTPQIKLFLKVWEQKVVMAPAEQLAA</sequence>
<evidence type="ECO:0000313" key="2">
    <source>
        <dbReference type="EMBL" id="RGJ00355.1"/>
    </source>
</evidence>
<comment type="caution">
    <text evidence="2">The sequence shown here is derived from an EMBL/GenBank/DDBJ whole genome shotgun (WGS) entry which is preliminary data.</text>
</comment>
<dbReference type="EMBL" id="QSSQ01000014">
    <property type="protein sequence ID" value="RGM03392.1"/>
    <property type="molecule type" value="Genomic_DNA"/>
</dbReference>
<evidence type="ECO:0000313" key="3">
    <source>
        <dbReference type="EMBL" id="RGM03392.1"/>
    </source>
</evidence>
<dbReference type="Proteomes" id="UP000261257">
    <property type="component" value="Unassembled WGS sequence"/>
</dbReference>
<evidence type="ECO:0000313" key="5">
    <source>
        <dbReference type="Proteomes" id="UP000263014"/>
    </source>
</evidence>
<name>A0A174SVR5_9FIRM</name>
<protein>
    <recommendedName>
        <fullName evidence="7">PcfJ-like protein</fullName>
    </recommendedName>
</protein>
<proteinExistence type="predicted"/>
<evidence type="ECO:0000313" key="4">
    <source>
        <dbReference type="Proteomes" id="UP000261257"/>
    </source>
</evidence>